<dbReference type="STRING" id="1712654.A7C91_01795"/>
<dbReference type="AlphaFoldDB" id="A0A172WF79"/>
<accession>A0A172WF79</accession>
<dbReference type="Proteomes" id="UP000076969">
    <property type="component" value="Chromosome"/>
</dbReference>
<dbReference type="EMBL" id="CP015520">
    <property type="protein sequence ID" value="ANF22061.1"/>
    <property type="molecule type" value="Genomic_DNA"/>
</dbReference>
<dbReference type="KEGG" id="tpie:A7C91_01795"/>
<proteinExistence type="predicted"/>
<organism evidence="2 3">
    <name type="scientific">Thermococcus piezophilus</name>
    <dbReference type="NCBI Taxonomy" id="1712654"/>
    <lineage>
        <taxon>Archaea</taxon>
        <taxon>Methanobacteriati</taxon>
        <taxon>Methanobacteriota</taxon>
        <taxon>Thermococci</taxon>
        <taxon>Thermococcales</taxon>
        <taxon>Thermococcaceae</taxon>
        <taxon>Thermococcus</taxon>
    </lineage>
</organism>
<evidence type="ECO:0000313" key="3">
    <source>
        <dbReference type="Proteomes" id="UP000076969"/>
    </source>
</evidence>
<keyword evidence="1" id="KW-0472">Membrane</keyword>
<reference evidence="3" key="1">
    <citation type="journal article" date="2016" name="Syst. Appl. Microbiol.">
        <title>Thermococcus piezophilus sp. nov., a novel hyperthermophilic and piezophilic archaeon with a broad pressure range for growth, isolated from a deepest hydrothermal vent at the Mid-Cayman Rise.</title>
        <authorList>
            <person name="Dalmasso C."/>
            <person name="Oger P."/>
            <person name="Selva G."/>
            <person name="Courtine D."/>
            <person name="L'Haridon S."/>
            <person name="Garlaschelli A."/>
            <person name="Roussel E."/>
            <person name="Miyazaki J."/>
            <person name="Reveillaud J."/>
            <person name="Jebbar M."/>
            <person name="Takai K."/>
            <person name="Maignien L."/>
            <person name="Alain K."/>
        </authorList>
    </citation>
    <scope>NUCLEOTIDE SEQUENCE [LARGE SCALE GENOMIC DNA]</scope>
    <source>
        <strain evidence="3">CDGS</strain>
    </source>
</reference>
<evidence type="ECO:0000256" key="1">
    <source>
        <dbReference type="SAM" id="Phobius"/>
    </source>
</evidence>
<keyword evidence="1" id="KW-0812">Transmembrane</keyword>
<feature type="transmembrane region" description="Helical" evidence="1">
    <location>
        <begin position="31"/>
        <end position="51"/>
    </location>
</feature>
<evidence type="ECO:0000313" key="2">
    <source>
        <dbReference type="EMBL" id="ANF22061.1"/>
    </source>
</evidence>
<protein>
    <submittedName>
        <fullName evidence="2">Uncharacterized protein</fullName>
    </submittedName>
</protein>
<dbReference type="GeneID" id="28494887"/>
<keyword evidence="1" id="KW-1133">Transmembrane helix</keyword>
<gene>
    <name evidence="2" type="ORF">A7C91_01795</name>
</gene>
<feature type="transmembrane region" description="Helical" evidence="1">
    <location>
        <begin position="84"/>
        <end position="102"/>
    </location>
</feature>
<sequence>MEFKAGAILASTYFIPLLLIAGFPVNEPTAGLIAFVYLCLSVILLVVTAFVAKFIFDIPLWPWGVTLVLGSLALIFLLNPVLDLIRAVWFIPPVVAFVIGITQG</sequence>
<feature type="transmembrane region" description="Helical" evidence="1">
    <location>
        <begin position="58"/>
        <end position="78"/>
    </location>
</feature>
<feature type="transmembrane region" description="Helical" evidence="1">
    <location>
        <begin position="7"/>
        <end position="25"/>
    </location>
</feature>
<dbReference type="RefSeq" id="WP_068664386.1">
    <property type="nucleotide sequence ID" value="NZ_CP015520.1"/>
</dbReference>
<keyword evidence="3" id="KW-1185">Reference proteome</keyword>
<name>A0A172WF79_9EURY</name>